<sequence length="309" mass="34673">MLFPWSRSDMILCVQGPHPLLAEEKIRRLSLRGIAVDLSEPIMQPLPVMAFQEESAPAFAAPVPDSNPPQTRDPEEDLLCIAKTFSYLRESGKAPLTKSRGQKATGSREPTLQSELQEESPDPASDRNLVLSQPRLTLVDAASWYWGSITASEAKQHLQKMPEGTFLVRDSTHPSYLFTLSVKTNRGPTNVRIEYTDSKFRLDSNYLSKPRILAFPDVVSLIQHYVMSCTMESKNEAPYPPPSPLPPMQKEMAAAAVHLKLIRPLSRKDNIPSLQHLCRLRINKSTADSCAMKAILAERRWATFQKEHG</sequence>
<dbReference type="GO" id="GO:0005942">
    <property type="term" value="C:phosphatidylinositol 3-kinase complex"/>
    <property type="evidence" value="ECO:0007669"/>
    <property type="project" value="TreeGrafter"/>
</dbReference>
<dbReference type="InterPro" id="IPR001496">
    <property type="entry name" value="SOCS_box"/>
</dbReference>
<evidence type="ECO:0000256" key="1">
    <source>
        <dbReference type="ARBA" id="ARBA00004906"/>
    </source>
</evidence>
<dbReference type="Proteomes" id="UP001333110">
    <property type="component" value="Unassembled WGS sequence"/>
</dbReference>
<dbReference type="SUPFAM" id="SSF158235">
    <property type="entry name" value="SOCS box-like"/>
    <property type="match status" value="1"/>
</dbReference>
<feature type="compositionally biased region" description="Polar residues" evidence="8">
    <location>
        <begin position="102"/>
        <end position="115"/>
    </location>
</feature>
<organism evidence="11 12">
    <name type="scientific">Mycteria americana</name>
    <name type="common">Wood stork</name>
    <dbReference type="NCBI Taxonomy" id="33587"/>
    <lineage>
        <taxon>Eukaryota</taxon>
        <taxon>Metazoa</taxon>
        <taxon>Chordata</taxon>
        <taxon>Craniata</taxon>
        <taxon>Vertebrata</taxon>
        <taxon>Euteleostomi</taxon>
        <taxon>Archelosauria</taxon>
        <taxon>Archosauria</taxon>
        <taxon>Dinosauria</taxon>
        <taxon>Saurischia</taxon>
        <taxon>Theropoda</taxon>
        <taxon>Coelurosauria</taxon>
        <taxon>Aves</taxon>
        <taxon>Neognathae</taxon>
        <taxon>Neoaves</taxon>
        <taxon>Aequornithes</taxon>
        <taxon>Ciconiiformes</taxon>
        <taxon>Ciconiidae</taxon>
        <taxon>Mycteria</taxon>
    </lineage>
</organism>
<feature type="domain" description="SOCS box" evidence="10">
    <location>
        <begin position="260"/>
        <end position="295"/>
    </location>
</feature>
<evidence type="ECO:0000256" key="7">
    <source>
        <dbReference type="PROSITE-ProRule" id="PRU00191"/>
    </source>
</evidence>
<dbReference type="FunFam" id="3.30.505.10:FF:000042">
    <property type="entry name" value="Cytokine-inducible SH2-containing protein b"/>
    <property type="match status" value="1"/>
</dbReference>
<keyword evidence="12" id="KW-1185">Reference proteome</keyword>
<keyword evidence="5" id="KW-0833">Ubl conjugation pathway</keyword>
<evidence type="ECO:0000259" key="9">
    <source>
        <dbReference type="PROSITE" id="PS50001"/>
    </source>
</evidence>
<dbReference type="GO" id="GO:0046854">
    <property type="term" value="P:phosphatidylinositol phosphate biosynthetic process"/>
    <property type="evidence" value="ECO:0007669"/>
    <property type="project" value="TreeGrafter"/>
</dbReference>
<evidence type="ECO:0000313" key="11">
    <source>
        <dbReference type="EMBL" id="KAK4815004.1"/>
    </source>
</evidence>
<evidence type="ECO:0000256" key="5">
    <source>
        <dbReference type="ARBA" id="ARBA00022786"/>
    </source>
</evidence>
<evidence type="ECO:0000256" key="8">
    <source>
        <dbReference type="SAM" id="MobiDB-lite"/>
    </source>
</evidence>
<dbReference type="EMBL" id="JAUNZN010000010">
    <property type="protein sequence ID" value="KAK4815004.1"/>
    <property type="molecule type" value="Genomic_DNA"/>
</dbReference>
<dbReference type="PRINTS" id="PR00401">
    <property type="entry name" value="SH2DOMAIN"/>
</dbReference>
<evidence type="ECO:0000256" key="3">
    <source>
        <dbReference type="ARBA" id="ARBA00022604"/>
    </source>
</evidence>
<keyword evidence="4" id="KW-0734">Signal transduction inhibitor</keyword>
<dbReference type="PROSITE" id="PS50001">
    <property type="entry name" value="SH2"/>
    <property type="match status" value="1"/>
</dbReference>
<evidence type="ECO:0000256" key="4">
    <source>
        <dbReference type="ARBA" id="ARBA00022700"/>
    </source>
</evidence>
<dbReference type="GO" id="GO:0009968">
    <property type="term" value="P:negative regulation of signal transduction"/>
    <property type="evidence" value="ECO:0007669"/>
    <property type="project" value="UniProtKB-KW"/>
</dbReference>
<protein>
    <recommendedName>
        <fullName evidence="2">Cytokine-inducible SH2-containing protein</fullName>
    </recommendedName>
</protein>
<dbReference type="PANTHER" id="PTHR10155:SF9">
    <property type="entry name" value="CYTOKINE-INDUCIBLE SH2-CONTAINING PROTEIN"/>
    <property type="match status" value="1"/>
</dbReference>
<dbReference type="PROSITE" id="PS50225">
    <property type="entry name" value="SOCS"/>
    <property type="match status" value="1"/>
</dbReference>
<reference evidence="11 12" key="1">
    <citation type="journal article" date="2023" name="J. Hered.">
        <title>Chromosome-level genome of the wood stork (Mycteria americana) provides insight into avian chromosome evolution.</title>
        <authorList>
            <person name="Flamio R. Jr."/>
            <person name="Ramstad K.M."/>
        </authorList>
    </citation>
    <scope>NUCLEOTIDE SEQUENCE [LARGE SCALE GENOMIC DNA]</scope>
    <source>
        <strain evidence="11">JAX WOST 10</strain>
    </source>
</reference>
<keyword evidence="6 7" id="KW-0727">SH2 domain</keyword>
<evidence type="ECO:0000313" key="12">
    <source>
        <dbReference type="Proteomes" id="UP001333110"/>
    </source>
</evidence>
<dbReference type="GO" id="GO:0046935">
    <property type="term" value="F:1-phosphatidylinositol-3-kinase regulator activity"/>
    <property type="evidence" value="ECO:0007669"/>
    <property type="project" value="TreeGrafter"/>
</dbReference>
<gene>
    <name evidence="11" type="ORF">QYF61_010168</name>
</gene>
<accession>A0AAN7MZM4</accession>
<dbReference type="InterPro" id="IPR000980">
    <property type="entry name" value="SH2"/>
</dbReference>
<dbReference type="GO" id="GO:0035556">
    <property type="term" value="P:intracellular signal transduction"/>
    <property type="evidence" value="ECO:0007669"/>
    <property type="project" value="InterPro"/>
</dbReference>
<dbReference type="Pfam" id="PF00017">
    <property type="entry name" value="SH2"/>
    <property type="match status" value="1"/>
</dbReference>
<comment type="caution">
    <text evidence="11">The sequence shown here is derived from an EMBL/GenBank/DDBJ whole genome shotgun (WGS) entry which is preliminary data.</text>
</comment>
<dbReference type="Gene3D" id="3.30.505.10">
    <property type="entry name" value="SH2 domain"/>
    <property type="match status" value="1"/>
</dbReference>
<evidence type="ECO:0000259" key="10">
    <source>
        <dbReference type="PROSITE" id="PS50225"/>
    </source>
</evidence>
<dbReference type="Gene3D" id="1.10.750.20">
    <property type="entry name" value="SOCS box"/>
    <property type="match status" value="1"/>
</dbReference>
<feature type="domain" description="SH2" evidence="9">
    <location>
        <begin position="144"/>
        <end position="241"/>
    </location>
</feature>
<comment type="pathway">
    <text evidence="1">Protein modification; protein ubiquitination.</text>
</comment>
<dbReference type="InterPro" id="IPR035887">
    <property type="entry name" value="CIS_SH2"/>
</dbReference>
<dbReference type="InterPro" id="IPR036860">
    <property type="entry name" value="SH2_dom_sf"/>
</dbReference>
<name>A0AAN7MZM4_MYCAM</name>
<dbReference type="PANTHER" id="PTHR10155">
    <property type="entry name" value="PHOSPHATIDYLINOSITOL 3-KINASE REGULATORY SUBUNIT"/>
    <property type="match status" value="1"/>
</dbReference>
<dbReference type="InterPro" id="IPR036036">
    <property type="entry name" value="SOCS_box-like_dom_sf"/>
</dbReference>
<dbReference type="SUPFAM" id="SSF55550">
    <property type="entry name" value="SH2 domain"/>
    <property type="match status" value="1"/>
</dbReference>
<evidence type="ECO:0000256" key="6">
    <source>
        <dbReference type="ARBA" id="ARBA00022999"/>
    </source>
</evidence>
<dbReference type="CDD" id="cd10718">
    <property type="entry name" value="SH2_CIS"/>
    <property type="match status" value="1"/>
</dbReference>
<dbReference type="AlphaFoldDB" id="A0AAN7MZM4"/>
<evidence type="ECO:0000256" key="2">
    <source>
        <dbReference type="ARBA" id="ARBA00021548"/>
    </source>
</evidence>
<proteinExistence type="predicted"/>
<feature type="region of interest" description="Disordered" evidence="8">
    <location>
        <begin position="93"/>
        <end position="128"/>
    </location>
</feature>
<dbReference type="SMART" id="SM00252">
    <property type="entry name" value="SH2"/>
    <property type="match status" value="1"/>
</dbReference>
<keyword evidence="3" id="KW-0341">Growth regulation</keyword>